<accession>A0A0L0FUU3</accession>
<dbReference type="PROSITE" id="PS50850">
    <property type="entry name" value="MFS"/>
    <property type="match status" value="1"/>
</dbReference>
<dbReference type="GO" id="GO:0016020">
    <property type="term" value="C:membrane"/>
    <property type="evidence" value="ECO:0007669"/>
    <property type="project" value="UniProtKB-SubCell"/>
</dbReference>
<feature type="transmembrane region" description="Helical" evidence="7">
    <location>
        <begin position="87"/>
        <end position="104"/>
    </location>
</feature>
<gene>
    <name evidence="9" type="ORF">SARC_07041</name>
</gene>
<keyword evidence="3 7" id="KW-0812">Transmembrane</keyword>
<feature type="transmembrane region" description="Helical" evidence="7">
    <location>
        <begin position="463"/>
        <end position="484"/>
    </location>
</feature>
<dbReference type="Pfam" id="PF05978">
    <property type="entry name" value="UNC-93"/>
    <property type="match status" value="1"/>
</dbReference>
<evidence type="ECO:0000256" key="4">
    <source>
        <dbReference type="ARBA" id="ARBA00022989"/>
    </source>
</evidence>
<feature type="domain" description="Major facilitator superfamily (MFS) profile" evidence="8">
    <location>
        <begin position="336"/>
        <end position="520"/>
    </location>
</feature>
<keyword evidence="4 7" id="KW-1133">Transmembrane helix</keyword>
<dbReference type="PANTHER" id="PTHR19444">
    <property type="entry name" value="UNC-93 RELATED"/>
    <property type="match status" value="1"/>
</dbReference>
<feature type="transmembrane region" description="Helical" evidence="7">
    <location>
        <begin position="404"/>
        <end position="423"/>
    </location>
</feature>
<comment type="similarity">
    <text evidence="2">Belongs to the unc-93 family.</text>
</comment>
<evidence type="ECO:0000256" key="7">
    <source>
        <dbReference type="SAM" id="Phobius"/>
    </source>
</evidence>
<dbReference type="AlphaFoldDB" id="A0A0L0FUU3"/>
<dbReference type="InterPro" id="IPR051951">
    <property type="entry name" value="UNC-93_regulatory"/>
</dbReference>
<feature type="transmembrane region" description="Helical" evidence="7">
    <location>
        <begin position="372"/>
        <end position="392"/>
    </location>
</feature>
<dbReference type="RefSeq" id="XP_014154507.1">
    <property type="nucleotide sequence ID" value="XM_014299032.1"/>
</dbReference>
<comment type="subcellular location">
    <subcellularLocation>
        <location evidence="1">Membrane</location>
        <topology evidence="1">Multi-pass membrane protein</topology>
    </subcellularLocation>
</comment>
<feature type="transmembrane region" description="Helical" evidence="7">
    <location>
        <begin position="490"/>
        <end position="508"/>
    </location>
</feature>
<keyword evidence="10" id="KW-1185">Reference proteome</keyword>
<evidence type="ECO:0000259" key="8">
    <source>
        <dbReference type="PROSITE" id="PS50850"/>
    </source>
</evidence>
<evidence type="ECO:0000256" key="2">
    <source>
        <dbReference type="ARBA" id="ARBA00009172"/>
    </source>
</evidence>
<feature type="transmembrane region" description="Helical" evidence="7">
    <location>
        <begin position="345"/>
        <end position="366"/>
    </location>
</feature>
<evidence type="ECO:0000313" key="10">
    <source>
        <dbReference type="Proteomes" id="UP000054560"/>
    </source>
</evidence>
<evidence type="ECO:0000256" key="6">
    <source>
        <dbReference type="SAM" id="MobiDB-lite"/>
    </source>
</evidence>
<dbReference type="InterPro" id="IPR010291">
    <property type="entry name" value="Ion_channel_UNC-93"/>
</dbReference>
<feature type="transmembrane region" description="Helical" evidence="7">
    <location>
        <begin position="429"/>
        <end position="451"/>
    </location>
</feature>
<dbReference type="EMBL" id="KQ242130">
    <property type="protein sequence ID" value="KNC80605.1"/>
    <property type="molecule type" value="Genomic_DNA"/>
</dbReference>
<reference evidence="9 10" key="1">
    <citation type="submission" date="2011-02" db="EMBL/GenBank/DDBJ databases">
        <title>The Genome Sequence of Sphaeroforma arctica JP610.</title>
        <authorList>
            <consortium name="The Broad Institute Genome Sequencing Platform"/>
            <person name="Russ C."/>
            <person name="Cuomo C."/>
            <person name="Young S.K."/>
            <person name="Zeng Q."/>
            <person name="Gargeya S."/>
            <person name="Alvarado L."/>
            <person name="Berlin A."/>
            <person name="Chapman S.B."/>
            <person name="Chen Z."/>
            <person name="Freedman E."/>
            <person name="Gellesch M."/>
            <person name="Goldberg J."/>
            <person name="Griggs A."/>
            <person name="Gujja S."/>
            <person name="Heilman E."/>
            <person name="Heiman D."/>
            <person name="Howarth C."/>
            <person name="Mehta T."/>
            <person name="Neiman D."/>
            <person name="Pearson M."/>
            <person name="Roberts A."/>
            <person name="Saif S."/>
            <person name="Shea T."/>
            <person name="Shenoy N."/>
            <person name="Sisk P."/>
            <person name="Stolte C."/>
            <person name="Sykes S."/>
            <person name="White J."/>
            <person name="Yandava C."/>
            <person name="Burger G."/>
            <person name="Gray M.W."/>
            <person name="Holland P.W.H."/>
            <person name="King N."/>
            <person name="Lang F.B.F."/>
            <person name="Roger A.J."/>
            <person name="Ruiz-Trillo I."/>
            <person name="Haas B."/>
            <person name="Nusbaum C."/>
            <person name="Birren B."/>
        </authorList>
    </citation>
    <scope>NUCLEOTIDE SEQUENCE [LARGE SCALE GENOMIC DNA]</scope>
    <source>
        <strain evidence="9 10">JP610</strain>
    </source>
</reference>
<feature type="region of interest" description="Disordered" evidence="6">
    <location>
        <begin position="285"/>
        <end position="312"/>
    </location>
</feature>
<dbReference type="PANTHER" id="PTHR19444:SF13">
    <property type="entry name" value="PROTEIN UNC-93 HOMOLOG A"/>
    <property type="match status" value="1"/>
</dbReference>
<evidence type="ECO:0000256" key="1">
    <source>
        <dbReference type="ARBA" id="ARBA00004141"/>
    </source>
</evidence>
<feature type="transmembrane region" description="Helical" evidence="7">
    <location>
        <begin position="111"/>
        <end position="130"/>
    </location>
</feature>
<evidence type="ECO:0000256" key="5">
    <source>
        <dbReference type="ARBA" id="ARBA00023136"/>
    </source>
</evidence>
<dbReference type="GO" id="GO:0022857">
    <property type="term" value="F:transmembrane transporter activity"/>
    <property type="evidence" value="ECO:0007669"/>
    <property type="project" value="InterPro"/>
</dbReference>
<evidence type="ECO:0000313" key="9">
    <source>
        <dbReference type="EMBL" id="KNC80605.1"/>
    </source>
</evidence>
<sequence length="520" mass="55903">MNKTQPASTTKLYDDEKEIEAVIDNSSDTEDGVDSLPNASKSLKRTPASYVFDCLHFSIAFGLLEACVIAVLTLAPTTGSIGSMSSGTLYFTFAFTNLVSPAIIYAISPKWAFVAGMFGYELYIIAYALVPNVTDALVIPASAISGVGAACIWAAYGAYITAIAAEHAQLKGKEQGSSMGLFNGTFGFIFQSSLFLGQLVSSVTMSQTDEEQSETDSAIDPLLFIIFVVVAGIGSVLSIFLRGNLHLVSSRFSKVVVVPEVVPGSIVAPSDVAERSSSSGLYVRARQSNGDRQSKDDVTIAPPNGRDDDESSFSAEEFSAKSLLFKVVTHFLTDARLQWLTLSNIAFGLTSAFQNGLFVSAVVAPYLGNDNIGYTFCCNYAVAALWSFPLGWLSDKYGRTPGMVFAYLATLIVGIVCLAHTFVNDDFVAIFALSALLGISQGTWNTLNAAVFSEYFEDTPESAFGNLKFWSGISTAIAFYVYPYMTLMEVSWLIIAIQTAGVVGYLVAARIEHKRSPEQT</sequence>
<dbReference type="STRING" id="667725.A0A0L0FUU3"/>
<name>A0A0L0FUU3_9EUKA</name>
<dbReference type="InterPro" id="IPR020846">
    <property type="entry name" value="MFS_dom"/>
</dbReference>
<dbReference type="SUPFAM" id="SSF103473">
    <property type="entry name" value="MFS general substrate transporter"/>
    <property type="match status" value="1"/>
</dbReference>
<feature type="transmembrane region" description="Helical" evidence="7">
    <location>
        <begin position="180"/>
        <end position="201"/>
    </location>
</feature>
<dbReference type="eggNOG" id="KOG3097">
    <property type="taxonomic scope" value="Eukaryota"/>
</dbReference>
<dbReference type="Gene3D" id="1.20.1250.20">
    <property type="entry name" value="MFS general substrate transporter like domains"/>
    <property type="match status" value="2"/>
</dbReference>
<dbReference type="GeneID" id="25907545"/>
<organism evidence="9 10">
    <name type="scientific">Sphaeroforma arctica JP610</name>
    <dbReference type="NCBI Taxonomy" id="667725"/>
    <lineage>
        <taxon>Eukaryota</taxon>
        <taxon>Ichthyosporea</taxon>
        <taxon>Ichthyophonida</taxon>
        <taxon>Sphaeroforma</taxon>
    </lineage>
</organism>
<feature type="transmembrane region" description="Helical" evidence="7">
    <location>
        <begin position="221"/>
        <end position="241"/>
    </location>
</feature>
<proteinExistence type="inferred from homology"/>
<dbReference type="OrthoDB" id="78663at2759"/>
<dbReference type="Proteomes" id="UP000054560">
    <property type="component" value="Unassembled WGS sequence"/>
</dbReference>
<feature type="transmembrane region" description="Helical" evidence="7">
    <location>
        <begin position="136"/>
        <end position="159"/>
    </location>
</feature>
<dbReference type="InterPro" id="IPR036259">
    <property type="entry name" value="MFS_trans_sf"/>
</dbReference>
<protein>
    <recommendedName>
        <fullName evidence="8">Major facilitator superfamily (MFS) profile domain-containing protein</fullName>
    </recommendedName>
</protein>
<evidence type="ECO:0000256" key="3">
    <source>
        <dbReference type="ARBA" id="ARBA00022692"/>
    </source>
</evidence>
<feature type="transmembrane region" description="Helical" evidence="7">
    <location>
        <begin position="50"/>
        <end position="75"/>
    </location>
</feature>
<keyword evidence="5 7" id="KW-0472">Membrane</keyword>